<sequence length="513" mass="58021">MSSASKGRYQSRLFNFFHKQSRRFGEGFGRSLRQLRVATSWSLEAFSKSIYLLLQKAADSAGTQLPGTAAEPRLELQSSEEAASDLAIIRVLENIETQYITSSTQENYQIEGVGDSEQGAESNQLSVIVQTSEQNTCTTANKLTSLSYSSQKIRGVASQLYSQNLVLVTCENEILDVLTPPQQQALENQIISEIANYWRSWRLSQENQETKLLSRANRFFKRLATRNDNPEERENKYLQINPATVASLDIVVANLETNTIIPVSRAGIIVRQRSGKLIQTVKTKINTFVYGNREVTVSEKQVIVEGNVEKQSKIKALISAALKYFYAEPESQKIKPVPPRRYIVSAQSNSPQLQSGQSQDDWLNSADLFGNGFPQLNSRKQALKKVSNKLENSKQIKDSSEKLFGRFQLPNWRTLRLKEKAGLQKQQNADITSQNSQKITISSTSELQNRSKTQTSESTEIEAKPEWIETKAEIVGYQKHPLEQILTWIDNTMLKIEEAFGKFATALQQFFRR</sequence>
<dbReference type="Proteomes" id="UP000218418">
    <property type="component" value="Chromosome"/>
</dbReference>
<dbReference type="OrthoDB" id="502220at2"/>
<feature type="region of interest" description="Disordered" evidence="1">
    <location>
        <begin position="442"/>
        <end position="462"/>
    </location>
</feature>
<evidence type="ECO:0000313" key="2">
    <source>
        <dbReference type="EMBL" id="BAY84125.1"/>
    </source>
</evidence>
<organism evidence="2 3">
    <name type="scientific">Calothrix parasitica NIES-267</name>
    <dbReference type="NCBI Taxonomy" id="1973488"/>
    <lineage>
        <taxon>Bacteria</taxon>
        <taxon>Bacillati</taxon>
        <taxon>Cyanobacteriota</taxon>
        <taxon>Cyanophyceae</taxon>
        <taxon>Nostocales</taxon>
        <taxon>Calotrichaceae</taxon>
        <taxon>Calothrix</taxon>
    </lineage>
</organism>
<protein>
    <submittedName>
        <fullName evidence="2">Uncharacterized protein</fullName>
    </submittedName>
</protein>
<proteinExistence type="predicted"/>
<name>A0A1Z4LS96_9CYAN</name>
<evidence type="ECO:0000313" key="3">
    <source>
        <dbReference type="Proteomes" id="UP000218418"/>
    </source>
</evidence>
<reference evidence="2 3" key="1">
    <citation type="submission" date="2017-06" db="EMBL/GenBank/DDBJ databases">
        <title>Genome sequencing of cyanobaciteial culture collection at National Institute for Environmental Studies (NIES).</title>
        <authorList>
            <person name="Hirose Y."/>
            <person name="Shimura Y."/>
            <person name="Fujisawa T."/>
            <person name="Nakamura Y."/>
            <person name="Kawachi M."/>
        </authorList>
    </citation>
    <scope>NUCLEOTIDE SEQUENCE [LARGE SCALE GENOMIC DNA]</scope>
    <source>
        <strain evidence="2 3">NIES-267</strain>
    </source>
</reference>
<accession>A0A1Z4LS96</accession>
<dbReference type="EMBL" id="AP018227">
    <property type="protein sequence ID" value="BAY84125.1"/>
    <property type="molecule type" value="Genomic_DNA"/>
</dbReference>
<feature type="compositionally biased region" description="Polar residues" evidence="1">
    <location>
        <begin position="442"/>
        <end position="458"/>
    </location>
</feature>
<keyword evidence="3" id="KW-1185">Reference proteome</keyword>
<dbReference type="AlphaFoldDB" id="A0A1Z4LS96"/>
<gene>
    <name evidence="2" type="ORF">NIES267_36210</name>
</gene>
<evidence type="ECO:0000256" key="1">
    <source>
        <dbReference type="SAM" id="MobiDB-lite"/>
    </source>
</evidence>